<protein>
    <recommendedName>
        <fullName evidence="4">Secreted protein</fullName>
    </recommendedName>
</protein>
<gene>
    <name evidence="2" type="ORF">DPMN_044949</name>
</gene>
<name>A0A9D4D369_DREPO</name>
<accession>A0A9D4D369</accession>
<dbReference type="EMBL" id="JAIWYP010000011">
    <property type="protein sequence ID" value="KAH3738316.1"/>
    <property type="molecule type" value="Genomic_DNA"/>
</dbReference>
<keyword evidence="1" id="KW-0732">Signal</keyword>
<sequence>MKNQSQQFSLQLVLLQIQWTQTLTTPDQVLQQLPSRGFSNGSFCEGKLQTCKTKLCCISIRRVQSGPGRMSASGQDVHRL</sequence>
<keyword evidence="3" id="KW-1185">Reference proteome</keyword>
<comment type="caution">
    <text evidence="2">The sequence shown here is derived from an EMBL/GenBank/DDBJ whole genome shotgun (WGS) entry which is preliminary data.</text>
</comment>
<dbReference type="Proteomes" id="UP000828390">
    <property type="component" value="Unassembled WGS sequence"/>
</dbReference>
<evidence type="ECO:0000313" key="2">
    <source>
        <dbReference type="EMBL" id="KAH3738316.1"/>
    </source>
</evidence>
<feature type="signal peptide" evidence="1">
    <location>
        <begin position="1"/>
        <end position="24"/>
    </location>
</feature>
<evidence type="ECO:0000256" key="1">
    <source>
        <dbReference type="SAM" id="SignalP"/>
    </source>
</evidence>
<reference evidence="2" key="1">
    <citation type="journal article" date="2019" name="bioRxiv">
        <title>The Genome of the Zebra Mussel, Dreissena polymorpha: A Resource for Invasive Species Research.</title>
        <authorList>
            <person name="McCartney M.A."/>
            <person name="Auch B."/>
            <person name="Kono T."/>
            <person name="Mallez S."/>
            <person name="Zhang Y."/>
            <person name="Obille A."/>
            <person name="Becker A."/>
            <person name="Abrahante J.E."/>
            <person name="Garbe J."/>
            <person name="Badalamenti J.P."/>
            <person name="Herman A."/>
            <person name="Mangelson H."/>
            <person name="Liachko I."/>
            <person name="Sullivan S."/>
            <person name="Sone E.D."/>
            <person name="Koren S."/>
            <person name="Silverstein K.A.T."/>
            <person name="Beckman K.B."/>
            <person name="Gohl D.M."/>
        </authorList>
    </citation>
    <scope>NUCLEOTIDE SEQUENCE</scope>
    <source>
        <strain evidence="2">Duluth1</strain>
        <tissue evidence="2">Whole animal</tissue>
    </source>
</reference>
<evidence type="ECO:0000313" key="3">
    <source>
        <dbReference type="Proteomes" id="UP000828390"/>
    </source>
</evidence>
<organism evidence="2 3">
    <name type="scientific">Dreissena polymorpha</name>
    <name type="common">Zebra mussel</name>
    <name type="synonym">Mytilus polymorpha</name>
    <dbReference type="NCBI Taxonomy" id="45954"/>
    <lineage>
        <taxon>Eukaryota</taxon>
        <taxon>Metazoa</taxon>
        <taxon>Spiralia</taxon>
        <taxon>Lophotrochozoa</taxon>
        <taxon>Mollusca</taxon>
        <taxon>Bivalvia</taxon>
        <taxon>Autobranchia</taxon>
        <taxon>Heteroconchia</taxon>
        <taxon>Euheterodonta</taxon>
        <taxon>Imparidentia</taxon>
        <taxon>Neoheterodontei</taxon>
        <taxon>Myida</taxon>
        <taxon>Dreissenoidea</taxon>
        <taxon>Dreissenidae</taxon>
        <taxon>Dreissena</taxon>
    </lineage>
</organism>
<feature type="chain" id="PRO_5039659779" description="Secreted protein" evidence="1">
    <location>
        <begin position="25"/>
        <end position="80"/>
    </location>
</feature>
<evidence type="ECO:0008006" key="4">
    <source>
        <dbReference type="Google" id="ProtNLM"/>
    </source>
</evidence>
<reference evidence="2" key="2">
    <citation type="submission" date="2020-11" db="EMBL/GenBank/DDBJ databases">
        <authorList>
            <person name="McCartney M.A."/>
            <person name="Auch B."/>
            <person name="Kono T."/>
            <person name="Mallez S."/>
            <person name="Becker A."/>
            <person name="Gohl D.M."/>
            <person name="Silverstein K.A.T."/>
            <person name="Koren S."/>
            <person name="Bechman K.B."/>
            <person name="Herman A."/>
            <person name="Abrahante J.E."/>
            <person name="Garbe J."/>
        </authorList>
    </citation>
    <scope>NUCLEOTIDE SEQUENCE</scope>
    <source>
        <strain evidence="2">Duluth1</strain>
        <tissue evidence="2">Whole animal</tissue>
    </source>
</reference>
<dbReference type="AlphaFoldDB" id="A0A9D4D369"/>
<proteinExistence type="predicted"/>